<dbReference type="EMBL" id="JBBNAG010000003">
    <property type="protein sequence ID" value="KAK9147655.1"/>
    <property type="molecule type" value="Genomic_DNA"/>
</dbReference>
<feature type="region of interest" description="Disordered" evidence="1">
    <location>
        <begin position="1"/>
        <end position="54"/>
    </location>
</feature>
<proteinExistence type="predicted"/>
<reference evidence="2 3" key="1">
    <citation type="submission" date="2024-01" db="EMBL/GenBank/DDBJ databases">
        <title>Genome assemblies of Stephania.</title>
        <authorList>
            <person name="Yang L."/>
        </authorList>
    </citation>
    <scope>NUCLEOTIDE SEQUENCE [LARGE SCALE GENOMIC DNA]</scope>
    <source>
        <strain evidence="2">JXDWG</strain>
        <tissue evidence="2">Leaf</tissue>
    </source>
</reference>
<accession>A0AAP0PMZ0</accession>
<evidence type="ECO:0000313" key="2">
    <source>
        <dbReference type="EMBL" id="KAK9147655.1"/>
    </source>
</evidence>
<organism evidence="2 3">
    <name type="scientific">Stephania cephalantha</name>
    <dbReference type="NCBI Taxonomy" id="152367"/>
    <lineage>
        <taxon>Eukaryota</taxon>
        <taxon>Viridiplantae</taxon>
        <taxon>Streptophyta</taxon>
        <taxon>Embryophyta</taxon>
        <taxon>Tracheophyta</taxon>
        <taxon>Spermatophyta</taxon>
        <taxon>Magnoliopsida</taxon>
        <taxon>Ranunculales</taxon>
        <taxon>Menispermaceae</taxon>
        <taxon>Menispermoideae</taxon>
        <taxon>Cissampelideae</taxon>
        <taxon>Stephania</taxon>
    </lineage>
</organism>
<evidence type="ECO:0000256" key="1">
    <source>
        <dbReference type="SAM" id="MobiDB-lite"/>
    </source>
</evidence>
<evidence type="ECO:0000313" key="3">
    <source>
        <dbReference type="Proteomes" id="UP001419268"/>
    </source>
</evidence>
<dbReference type="AlphaFoldDB" id="A0AAP0PMZ0"/>
<feature type="compositionally biased region" description="Polar residues" evidence="1">
    <location>
        <begin position="1"/>
        <end position="10"/>
    </location>
</feature>
<dbReference type="Proteomes" id="UP001419268">
    <property type="component" value="Unassembled WGS sequence"/>
</dbReference>
<feature type="region of interest" description="Disordered" evidence="1">
    <location>
        <begin position="191"/>
        <end position="210"/>
    </location>
</feature>
<name>A0AAP0PMZ0_9MAGN</name>
<feature type="compositionally biased region" description="Basic and acidic residues" evidence="1">
    <location>
        <begin position="30"/>
        <end position="45"/>
    </location>
</feature>
<keyword evidence="3" id="KW-1185">Reference proteome</keyword>
<sequence>MGTTDFTAQQRQHRSLRGLDDEIPNSHDLGLLHRYADNDGSHRPDSGNGHCIKGGASISSSPKLYQWVSSLFQGVTAVREEIQSDGERQSKVVKKEQTYSPANAMVSSIVPSPSPAVNTYFQNPSTTPYITSLPPSSRSYSFQSRNGGSILNGNDRLHRLCNGNTVRFVVWTTKSPTAHDLGLLHRYADNDGSHRPDKAGMATFASSRRR</sequence>
<protein>
    <submittedName>
        <fullName evidence="2">Uncharacterized protein</fullName>
    </submittedName>
</protein>
<comment type="caution">
    <text evidence="2">The sequence shown here is derived from an EMBL/GenBank/DDBJ whole genome shotgun (WGS) entry which is preliminary data.</text>
</comment>
<gene>
    <name evidence="2" type="ORF">Scep_006412</name>
</gene>